<sequence>MAPLLALSAPGNGLRDPGGRHCQVGSLAGAAHLLKDNAGVLR</sequence>
<name>A0A2R6W807_MARPO</name>
<keyword evidence="2" id="KW-1185">Reference proteome</keyword>
<proteinExistence type="predicted"/>
<gene>
    <name evidence="1" type="ORF">MARPO_0131s0001</name>
</gene>
<dbReference type="Proteomes" id="UP000244005">
    <property type="component" value="Unassembled WGS sequence"/>
</dbReference>
<dbReference type="OrthoDB" id="10070352at2759"/>
<accession>A0A2R6W807</accession>
<dbReference type="AlphaFoldDB" id="A0A2R6W807"/>
<organism evidence="1 2">
    <name type="scientific">Marchantia polymorpha</name>
    <name type="common">Common liverwort</name>
    <name type="synonym">Marchantia aquatica</name>
    <dbReference type="NCBI Taxonomy" id="3197"/>
    <lineage>
        <taxon>Eukaryota</taxon>
        <taxon>Viridiplantae</taxon>
        <taxon>Streptophyta</taxon>
        <taxon>Embryophyta</taxon>
        <taxon>Marchantiophyta</taxon>
        <taxon>Marchantiopsida</taxon>
        <taxon>Marchantiidae</taxon>
        <taxon>Marchantiales</taxon>
        <taxon>Marchantiaceae</taxon>
        <taxon>Marchantia</taxon>
    </lineage>
</organism>
<evidence type="ECO:0000313" key="2">
    <source>
        <dbReference type="Proteomes" id="UP000244005"/>
    </source>
</evidence>
<reference evidence="2" key="1">
    <citation type="journal article" date="2017" name="Cell">
        <title>Insights into land plant evolution garnered from the Marchantia polymorpha genome.</title>
        <authorList>
            <person name="Bowman J.L."/>
            <person name="Kohchi T."/>
            <person name="Yamato K.T."/>
            <person name="Jenkins J."/>
            <person name="Shu S."/>
            <person name="Ishizaki K."/>
            <person name="Yamaoka S."/>
            <person name="Nishihama R."/>
            <person name="Nakamura Y."/>
            <person name="Berger F."/>
            <person name="Adam C."/>
            <person name="Aki S.S."/>
            <person name="Althoff F."/>
            <person name="Araki T."/>
            <person name="Arteaga-Vazquez M.A."/>
            <person name="Balasubrmanian S."/>
            <person name="Barry K."/>
            <person name="Bauer D."/>
            <person name="Boehm C.R."/>
            <person name="Briginshaw L."/>
            <person name="Caballero-Perez J."/>
            <person name="Catarino B."/>
            <person name="Chen F."/>
            <person name="Chiyoda S."/>
            <person name="Chovatia M."/>
            <person name="Davies K.M."/>
            <person name="Delmans M."/>
            <person name="Demura T."/>
            <person name="Dierschke T."/>
            <person name="Dolan L."/>
            <person name="Dorantes-Acosta A.E."/>
            <person name="Eklund D.M."/>
            <person name="Florent S.N."/>
            <person name="Flores-Sandoval E."/>
            <person name="Fujiyama A."/>
            <person name="Fukuzawa H."/>
            <person name="Galik B."/>
            <person name="Grimanelli D."/>
            <person name="Grimwood J."/>
            <person name="Grossniklaus U."/>
            <person name="Hamada T."/>
            <person name="Haseloff J."/>
            <person name="Hetherington A.J."/>
            <person name="Higo A."/>
            <person name="Hirakawa Y."/>
            <person name="Hundley H.N."/>
            <person name="Ikeda Y."/>
            <person name="Inoue K."/>
            <person name="Inoue S.I."/>
            <person name="Ishida S."/>
            <person name="Jia Q."/>
            <person name="Kakita M."/>
            <person name="Kanazawa T."/>
            <person name="Kawai Y."/>
            <person name="Kawashima T."/>
            <person name="Kennedy M."/>
            <person name="Kinose K."/>
            <person name="Kinoshita T."/>
            <person name="Kohara Y."/>
            <person name="Koide E."/>
            <person name="Komatsu K."/>
            <person name="Kopischke S."/>
            <person name="Kubo M."/>
            <person name="Kyozuka J."/>
            <person name="Lagercrantz U."/>
            <person name="Lin S.S."/>
            <person name="Lindquist E."/>
            <person name="Lipzen A.M."/>
            <person name="Lu C.W."/>
            <person name="De Luna E."/>
            <person name="Martienssen R.A."/>
            <person name="Minamino N."/>
            <person name="Mizutani M."/>
            <person name="Mizutani M."/>
            <person name="Mochizuki N."/>
            <person name="Monte I."/>
            <person name="Mosher R."/>
            <person name="Nagasaki H."/>
            <person name="Nakagami H."/>
            <person name="Naramoto S."/>
            <person name="Nishitani K."/>
            <person name="Ohtani M."/>
            <person name="Okamoto T."/>
            <person name="Okumura M."/>
            <person name="Phillips J."/>
            <person name="Pollak B."/>
            <person name="Reinders A."/>
            <person name="Rovekamp M."/>
            <person name="Sano R."/>
            <person name="Sawa S."/>
            <person name="Schmid M.W."/>
            <person name="Shirakawa M."/>
            <person name="Solano R."/>
            <person name="Spunde A."/>
            <person name="Suetsugu N."/>
            <person name="Sugano S."/>
            <person name="Sugiyama A."/>
            <person name="Sun R."/>
            <person name="Suzuki Y."/>
            <person name="Takenaka M."/>
            <person name="Takezawa D."/>
            <person name="Tomogane H."/>
            <person name="Tsuzuki M."/>
            <person name="Ueda T."/>
            <person name="Umeda M."/>
            <person name="Ward J.M."/>
            <person name="Watanabe Y."/>
            <person name="Yazaki K."/>
            <person name="Yokoyama R."/>
            <person name="Yoshitake Y."/>
            <person name="Yotsui I."/>
            <person name="Zachgo S."/>
            <person name="Schmutz J."/>
        </authorList>
    </citation>
    <scope>NUCLEOTIDE SEQUENCE [LARGE SCALE GENOMIC DNA]</scope>
    <source>
        <strain evidence="2">Tak-1</strain>
    </source>
</reference>
<evidence type="ECO:0000313" key="1">
    <source>
        <dbReference type="EMBL" id="PTQ29988.1"/>
    </source>
</evidence>
<protein>
    <submittedName>
        <fullName evidence="1">Uncharacterized protein</fullName>
    </submittedName>
</protein>
<dbReference type="EMBL" id="KZ772803">
    <property type="protein sequence ID" value="PTQ29988.1"/>
    <property type="molecule type" value="Genomic_DNA"/>
</dbReference>